<accession>A0ABV9GIZ8</accession>
<name>A0ABV9GIZ8_9BACL</name>
<dbReference type="Pfam" id="PF04186">
    <property type="entry name" value="FxsA"/>
    <property type="match status" value="1"/>
</dbReference>
<evidence type="ECO:0000256" key="1">
    <source>
        <dbReference type="SAM" id="Phobius"/>
    </source>
</evidence>
<dbReference type="Proteomes" id="UP001596022">
    <property type="component" value="Unassembled WGS sequence"/>
</dbReference>
<dbReference type="PANTHER" id="PTHR35335:SF1">
    <property type="entry name" value="UPF0716 PROTEIN FXSA"/>
    <property type="match status" value="1"/>
</dbReference>
<gene>
    <name evidence="2" type="ORF">ACFO4N_05865</name>
</gene>
<keyword evidence="3" id="KW-1185">Reference proteome</keyword>
<dbReference type="InterPro" id="IPR007313">
    <property type="entry name" value="FxsA"/>
</dbReference>
<dbReference type="EMBL" id="JBHSFW010000001">
    <property type="protein sequence ID" value="MFC4618254.1"/>
    <property type="molecule type" value="Genomic_DNA"/>
</dbReference>
<comment type="caution">
    <text evidence="2">The sequence shown here is derived from an EMBL/GenBank/DDBJ whole genome shotgun (WGS) entry which is preliminary data.</text>
</comment>
<dbReference type="NCBIfam" id="NF008528">
    <property type="entry name" value="PRK11463.1-2"/>
    <property type="match status" value="1"/>
</dbReference>
<sequence>MRIALPLIIVFYAIEWVLLILSGRYIGVLPTIVIILLTGFIGFRLAKQQGLRLIHQARVEMARGQVPGTAVIEGLLVFFGGVLLIIPGYLSDLAGFLLLIPSVRRWLLWRIRNWISRWLAKGRLFFWFRRP</sequence>
<evidence type="ECO:0000313" key="2">
    <source>
        <dbReference type="EMBL" id="MFC4618254.1"/>
    </source>
</evidence>
<dbReference type="RefSeq" id="WP_376845253.1">
    <property type="nucleotide sequence ID" value="NZ_JBHSFW010000001.1"/>
</dbReference>
<feature type="transmembrane region" description="Helical" evidence="1">
    <location>
        <begin position="66"/>
        <end position="87"/>
    </location>
</feature>
<proteinExistence type="predicted"/>
<dbReference type="PANTHER" id="PTHR35335">
    <property type="entry name" value="UPF0716 PROTEIN FXSA"/>
    <property type="match status" value="1"/>
</dbReference>
<reference evidence="3" key="1">
    <citation type="journal article" date="2019" name="Int. J. Syst. Evol. Microbiol.">
        <title>The Global Catalogue of Microorganisms (GCM) 10K type strain sequencing project: providing services to taxonomists for standard genome sequencing and annotation.</title>
        <authorList>
            <consortium name="The Broad Institute Genomics Platform"/>
            <consortium name="The Broad Institute Genome Sequencing Center for Infectious Disease"/>
            <person name="Wu L."/>
            <person name="Ma J."/>
        </authorList>
    </citation>
    <scope>NUCLEOTIDE SEQUENCE [LARGE SCALE GENOMIC DNA]</scope>
    <source>
        <strain evidence="3">CGMCC 1.16306</strain>
    </source>
</reference>
<keyword evidence="1" id="KW-0472">Membrane</keyword>
<keyword evidence="1" id="KW-1133">Transmembrane helix</keyword>
<protein>
    <submittedName>
        <fullName evidence="2">FxsA family protein</fullName>
    </submittedName>
</protein>
<feature type="transmembrane region" description="Helical" evidence="1">
    <location>
        <begin position="5"/>
        <end position="22"/>
    </location>
</feature>
<evidence type="ECO:0000313" key="3">
    <source>
        <dbReference type="Proteomes" id="UP001596022"/>
    </source>
</evidence>
<feature type="transmembrane region" description="Helical" evidence="1">
    <location>
        <begin position="28"/>
        <end position="46"/>
    </location>
</feature>
<organism evidence="2 3">
    <name type="scientific">Camelliibacillus cellulosilyticus</name>
    <dbReference type="NCBI Taxonomy" id="2174486"/>
    <lineage>
        <taxon>Bacteria</taxon>
        <taxon>Bacillati</taxon>
        <taxon>Bacillota</taxon>
        <taxon>Bacilli</taxon>
        <taxon>Bacillales</taxon>
        <taxon>Sporolactobacillaceae</taxon>
        <taxon>Camelliibacillus</taxon>
    </lineage>
</organism>
<keyword evidence="1" id="KW-0812">Transmembrane</keyword>